<reference evidence="1 2" key="1">
    <citation type="submission" date="2017-02" db="EMBL/GenBank/DDBJ databases">
        <authorList>
            <person name="Peterson S.W."/>
        </authorList>
    </citation>
    <scope>NUCLEOTIDE SEQUENCE [LARGE SCALE GENOMIC DNA]</scope>
    <source>
        <strain evidence="1 2">DSM 18108</strain>
    </source>
</reference>
<evidence type="ECO:0000313" key="1">
    <source>
        <dbReference type="EMBL" id="SKD10085.1"/>
    </source>
</evidence>
<dbReference type="AlphaFoldDB" id="A0A1T5PBG4"/>
<dbReference type="Pfam" id="PF20186">
    <property type="entry name" value="DUF6549"/>
    <property type="match status" value="1"/>
</dbReference>
<dbReference type="Proteomes" id="UP000190166">
    <property type="component" value="Unassembled WGS sequence"/>
</dbReference>
<accession>A0A1T5PBG4</accession>
<dbReference type="RefSeq" id="WP_079473247.1">
    <property type="nucleotide sequence ID" value="NZ_FUZZ01000006.1"/>
</dbReference>
<sequence>MKLQTERIVIFFLLIVVTGLSLRSCFRKEKENIILKEAVQIKEDSTSFWKDSLGRIHAQKKLIEADMSSLRAVYRDRIDSITSALQIKSNDLQSALTARTTSQGTVKPTIDTIRKDSIALYKFHFSDQWLTLDGLIAPSPTITYRFTDSLVLTTYRKRRNLLRSDIYVDGYSLNPNVRLQNITGIKVASAPVGRLGIGPYLGYGFTGNGIGPSFGISIQYRLLNF</sequence>
<protein>
    <submittedName>
        <fullName evidence="1">Uncharacterized protein</fullName>
    </submittedName>
</protein>
<dbReference type="EMBL" id="FUZZ01000006">
    <property type="protein sequence ID" value="SKD10085.1"/>
    <property type="molecule type" value="Genomic_DNA"/>
</dbReference>
<proteinExistence type="predicted"/>
<dbReference type="InterPro" id="IPR046679">
    <property type="entry name" value="DUF6549"/>
</dbReference>
<keyword evidence="2" id="KW-1185">Reference proteome</keyword>
<organism evidence="1 2">
    <name type="scientific">Chitinophaga ginsengisegetis</name>
    <dbReference type="NCBI Taxonomy" id="393003"/>
    <lineage>
        <taxon>Bacteria</taxon>
        <taxon>Pseudomonadati</taxon>
        <taxon>Bacteroidota</taxon>
        <taxon>Chitinophagia</taxon>
        <taxon>Chitinophagales</taxon>
        <taxon>Chitinophagaceae</taxon>
        <taxon>Chitinophaga</taxon>
    </lineage>
</organism>
<name>A0A1T5PBG4_9BACT</name>
<evidence type="ECO:0000313" key="2">
    <source>
        <dbReference type="Proteomes" id="UP000190166"/>
    </source>
</evidence>
<gene>
    <name evidence="1" type="ORF">SAMN05660461_5985</name>
</gene>
<dbReference type="STRING" id="393003.SAMN05660461_5985"/>